<evidence type="ECO:0000313" key="10">
    <source>
        <dbReference type="Proteomes" id="UP000557566"/>
    </source>
</evidence>
<evidence type="ECO:0000256" key="4">
    <source>
        <dbReference type="ARBA" id="ARBA00023026"/>
    </source>
</evidence>
<dbReference type="Pfam" id="PF04082">
    <property type="entry name" value="Fungal_trans"/>
    <property type="match status" value="1"/>
</dbReference>
<keyword evidence="4" id="KW-0843">Virulence</keyword>
<dbReference type="OrthoDB" id="39175at2759"/>
<evidence type="ECO:0000256" key="2">
    <source>
        <dbReference type="ARBA" id="ARBA00022723"/>
    </source>
</evidence>
<dbReference type="SUPFAM" id="SSF57701">
    <property type="entry name" value="Zn2/Cys6 DNA-binding domain"/>
    <property type="match status" value="1"/>
</dbReference>
<comment type="subcellular location">
    <subcellularLocation>
        <location evidence="1">Nucleus</location>
    </subcellularLocation>
</comment>
<dbReference type="EMBL" id="JAAVMX010000003">
    <property type="protein sequence ID" value="KAF4510317.1"/>
    <property type="molecule type" value="Genomic_DNA"/>
</dbReference>
<dbReference type="AlphaFoldDB" id="A0A8H4V715"/>
<organism evidence="9 10">
    <name type="scientific">Ophiocordyceps sinensis</name>
    <dbReference type="NCBI Taxonomy" id="72228"/>
    <lineage>
        <taxon>Eukaryota</taxon>
        <taxon>Fungi</taxon>
        <taxon>Dikarya</taxon>
        <taxon>Ascomycota</taxon>
        <taxon>Pezizomycotina</taxon>
        <taxon>Sordariomycetes</taxon>
        <taxon>Hypocreomycetidae</taxon>
        <taxon>Hypocreales</taxon>
        <taxon>Ophiocordycipitaceae</taxon>
        <taxon>Ophiocordyceps</taxon>
    </lineage>
</organism>
<feature type="compositionally biased region" description="Low complexity" evidence="7">
    <location>
        <begin position="76"/>
        <end position="86"/>
    </location>
</feature>
<gene>
    <name evidence="9" type="ORF">G6O67_002214</name>
</gene>
<feature type="compositionally biased region" description="Low complexity" evidence="7">
    <location>
        <begin position="908"/>
        <end position="919"/>
    </location>
</feature>
<dbReference type="GO" id="GO:0000981">
    <property type="term" value="F:DNA-binding transcription factor activity, RNA polymerase II-specific"/>
    <property type="evidence" value="ECO:0007669"/>
    <property type="project" value="InterPro"/>
</dbReference>
<evidence type="ECO:0000256" key="1">
    <source>
        <dbReference type="ARBA" id="ARBA00004123"/>
    </source>
</evidence>
<feature type="compositionally biased region" description="Polar residues" evidence="7">
    <location>
        <begin position="920"/>
        <end position="940"/>
    </location>
</feature>
<dbReference type="InterPro" id="IPR036864">
    <property type="entry name" value="Zn2-C6_fun-type_DNA-bd_sf"/>
</dbReference>
<evidence type="ECO:0000256" key="6">
    <source>
        <dbReference type="ARBA" id="ARBA00023242"/>
    </source>
</evidence>
<dbReference type="PROSITE" id="PS50048">
    <property type="entry name" value="ZN2_CY6_FUNGAL_2"/>
    <property type="match status" value="1"/>
</dbReference>
<name>A0A8H4V715_9HYPO</name>
<dbReference type="CDD" id="cd12148">
    <property type="entry name" value="fungal_TF_MHR"/>
    <property type="match status" value="1"/>
</dbReference>
<dbReference type="InterPro" id="IPR001138">
    <property type="entry name" value="Zn2Cys6_DnaBD"/>
</dbReference>
<protein>
    <recommendedName>
        <fullName evidence="8">Zn(2)-C6 fungal-type domain-containing protein</fullName>
    </recommendedName>
</protein>
<dbReference type="SMART" id="SM00906">
    <property type="entry name" value="Fungal_trans"/>
    <property type="match status" value="1"/>
</dbReference>
<evidence type="ECO:0000313" key="9">
    <source>
        <dbReference type="EMBL" id="KAF4510317.1"/>
    </source>
</evidence>
<dbReference type="GO" id="GO:0005634">
    <property type="term" value="C:nucleus"/>
    <property type="evidence" value="ECO:0007669"/>
    <property type="project" value="UniProtKB-SubCell"/>
</dbReference>
<dbReference type="PANTHER" id="PTHR47338:SF27">
    <property type="entry name" value="ZN(II)2CYS6 TRANSCRIPTION FACTOR (EUROFUNG)"/>
    <property type="match status" value="1"/>
</dbReference>
<dbReference type="Proteomes" id="UP000557566">
    <property type="component" value="Unassembled WGS sequence"/>
</dbReference>
<keyword evidence="5" id="KW-0804">Transcription</keyword>
<sequence length="1088" mass="118861">MSTGRSHANLHQVRHGHCVSAQSFHGQRAAAASHDAMAAAHFNDFSFPFASLPDQSPPLGFDDQPATHFSHHPQQRQHQQQHQQQNQRHHPGPTAAPHSMAAPAFRASSENCKSSPATSDGSTQDRNSPTANSYEDPAADDFGLAGHGRGDGTDLGAKAHDDKNGSNPAWSELKTKAGKDRKRLPLACIACRRKKIRCSGEKPACKHCLRSRIPCVYKVTARKAAPRTDYMAMLDKRLKRMEERIIKIVHKADHEASPPVVRAVVKPPMPGTGPPNKQLGSRKRGPDEAFGPHLEAWAKAPSKPGLPEAARDESAAIEVQEGEENKLFREGIDALPSRDIQEHLAEVFFDNVHGQPYHLLHKPSYMRKLRNNALPPVLVLSVCAVAARFTPNPNISPTPRPFLRGEKWASHARDICTRRYEWPNLTILTCLLMLGLHEFGTCHGGRSWALGGQAIRMAFALQLHQDLEYDPLCRATKTPLSFVDREIRRRIMWACFLMDRFNSSGSDRPMFIKEESIRIPLPVGERYFQLDMPVQTEPPDGSAPRAGLFDVESQLVQAKENTGVAAFTIRSIAIWGRIVTYLNQGGKELDSHPMWGPESDYAKLVGDVENFTRILPATLQYTPHNLDLQITDRTASQFLLLHLSIQHNTLFLSQAGVTFASSRAGLEAPKDFLSGVGARTSAAASRISEIIRDSEQSQCCVSAPFAGYCAFSSTTIHIMSIFTGSPAVRATAEANSGVNIRFLRKMMRYWGMFHWMVENIRTQYRSAMNGSRSGRSNGDGSAAASSIIQYGDWFNKFPHGLSDADFLDPTMSRKKERGEDAVLEQKPELQSVQDFFTTLSPSLNAETNDGHRGGASKRRQMAKRPGAAGPGPGANGGEVPKSDPAVGRRPGTSQEGSARQHPPPPQPKKQQQPQQQQPPRSFSTSLGGQTSGPATFGSQGISQSQPRSYSSMSPISPATANPFTQQPPPPPSQHAFFSADMLSMNMPQQQHQSANGLPQPLGRLSFSAFSVDSPDSGAMADGRNHTSGQNPLTPGAMDVFGGQDASGWFVPLTMDGPEANRSMGNAVDPFSTVFGITPGQLDALQHTL</sequence>
<keyword evidence="10" id="KW-1185">Reference proteome</keyword>
<feature type="region of interest" description="Disordered" evidence="7">
    <location>
        <begin position="839"/>
        <end position="976"/>
    </location>
</feature>
<dbReference type="SMART" id="SM00066">
    <property type="entry name" value="GAL4"/>
    <property type="match status" value="1"/>
</dbReference>
<evidence type="ECO:0000256" key="3">
    <source>
        <dbReference type="ARBA" id="ARBA00023015"/>
    </source>
</evidence>
<feature type="compositionally biased region" description="Polar residues" evidence="7">
    <location>
        <begin position="108"/>
        <end position="133"/>
    </location>
</feature>
<dbReference type="GO" id="GO:0008270">
    <property type="term" value="F:zinc ion binding"/>
    <property type="evidence" value="ECO:0007669"/>
    <property type="project" value="InterPro"/>
</dbReference>
<evidence type="ECO:0000256" key="5">
    <source>
        <dbReference type="ARBA" id="ARBA00023163"/>
    </source>
</evidence>
<comment type="caution">
    <text evidence="9">The sequence shown here is derived from an EMBL/GenBank/DDBJ whole genome shotgun (WGS) entry which is preliminary data.</text>
</comment>
<feature type="region of interest" description="Disordered" evidence="7">
    <location>
        <begin position="53"/>
        <end position="177"/>
    </location>
</feature>
<feature type="region of interest" description="Disordered" evidence="7">
    <location>
        <begin position="264"/>
        <end position="288"/>
    </location>
</feature>
<dbReference type="Pfam" id="PF00172">
    <property type="entry name" value="Zn_clus"/>
    <property type="match status" value="1"/>
</dbReference>
<dbReference type="GO" id="GO:0003677">
    <property type="term" value="F:DNA binding"/>
    <property type="evidence" value="ECO:0007669"/>
    <property type="project" value="InterPro"/>
</dbReference>
<evidence type="ECO:0000256" key="7">
    <source>
        <dbReference type="SAM" id="MobiDB-lite"/>
    </source>
</evidence>
<dbReference type="PRINTS" id="PR00755">
    <property type="entry name" value="AFLATOXINBRP"/>
</dbReference>
<dbReference type="InterPro" id="IPR050815">
    <property type="entry name" value="TF_fung"/>
</dbReference>
<keyword evidence="3" id="KW-0805">Transcription regulation</keyword>
<reference evidence="9 10" key="1">
    <citation type="journal article" date="2020" name="Genome Biol. Evol.">
        <title>A new high-quality draft genome assembly of the Chinese cordyceps Ophiocordyceps sinensis.</title>
        <authorList>
            <person name="Shu R."/>
            <person name="Zhang J."/>
            <person name="Meng Q."/>
            <person name="Zhang H."/>
            <person name="Zhou G."/>
            <person name="Li M."/>
            <person name="Wu P."/>
            <person name="Zhao Y."/>
            <person name="Chen C."/>
            <person name="Qin Q."/>
        </authorList>
    </citation>
    <scope>NUCLEOTIDE SEQUENCE [LARGE SCALE GENOMIC DNA]</scope>
    <source>
        <strain evidence="9 10">IOZ07</strain>
    </source>
</reference>
<evidence type="ECO:0000259" key="8">
    <source>
        <dbReference type="PROSITE" id="PS50048"/>
    </source>
</evidence>
<dbReference type="CDD" id="cd00067">
    <property type="entry name" value="GAL4"/>
    <property type="match status" value="1"/>
</dbReference>
<accession>A0A8H4V715</accession>
<dbReference type="PANTHER" id="PTHR47338">
    <property type="entry name" value="ZN(II)2CYS6 TRANSCRIPTION FACTOR (EUROFUNG)-RELATED"/>
    <property type="match status" value="1"/>
</dbReference>
<keyword evidence="6" id="KW-0539">Nucleus</keyword>
<dbReference type="InterPro" id="IPR007219">
    <property type="entry name" value="XnlR_reg_dom"/>
</dbReference>
<feature type="compositionally biased region" description="Basic and acidic residues" evidence="7">
    <location>
        <begin position="148"/>
        <end position="164"/>
    </location>
</feature>
<dbReference type="Gene3D" id="4.10.240.10">
    <property type="entry name" value="Zn(2)-C6 fungal-type DNA-binding domain"/>
    <property type="match status" value="1"/>
</dbReference>
<feature type="compositionally biased region" description="Low complexity" evidence="7">
    <location>
        <begin position="941"/>
        <end position="964"/>
    </location>
</feature>
<feature type="domain" description="Zn(2)-C6 fungal-type" evidence="8">
    <location>
        <begin position="187"/>
        <end position="217"/>
    </location>
</feature>
<keyword evidence="2" id="KW-0479">Metal-binding</keyword>
<dbReference type="PROSITE" id="PS00463">
    <property type="entry name" value="ZN2_CY6_FUNGAL_1"/>
    <property type="match status" value="1"/>
</dbReference>
<proteinExistence type="predicted"/>
<dbReference type="GO" id="GO:0006351">
    <property type="term" value="P:DNA-templated transcription"/>
    <property type="evidence" value="ECO:0007669"/>
    <property type="project" value="InterPro"/>
</dbReference>